<organism evidence="3 4">
    <name type="scientific">Ceratodon purpureus</name>
    <name type="common">Fire moss</name>
    <name type="synonym">Dicranum purpureum</name>
    <dbReference type="NCBI Taxonomy" id="3225"/>
    <lineage>
        <taxon>Eukaryota</taxon>
        <taxon>Viridiplantae</taxon>
        <taxon>Streptophyta</taxon>
        <taxon>Embryophyta</taxon>
        <taxon>Bryophyta</taxon>
        <taxon>Bryophytina</taxon>
        <taxon>Bryopsida</taxon>
        <taxon>Dicranidae</taxon>
        <taxon>Pseudoditrichales</taxon>
        <taxon>Ditrichaceae</taxon>
        <taxon>Ceratodon</taxon>
    </lineage>
</organism>
<gene>
    <name evidence="3" type="ORF">KC19_12G164200</name>
</gene>
<evidence type="ECO:0000256" key="1">
    <source>
        <dbReference type="SAM" id="Phobius"/>
    </source>
</evidence>
<dbReference type="EMBL" id="CM026433">
    <property type="protein sequence ID" value="KAG0555366.1"/>
    <property type="molecule type" value="Genomic_DNA"/>
</dbReference>
<keyword evidence="1" id="KW-1133">Transmembrane helix</keyword>
<comment type="caution">
    <text evidence="3">The sequence shown here is derived from an EMBL/GenBank/DDBJ whole genome shotgun (WGS) entry which is preliminary data.</text>
</comment>
<keyword evidence="4" id="KW-1185">Reference proteome</keyword>
<proteinExistence type="predicted"/>
<keyword evidence="2" id="KW-0732">Signal</keyword>
<name>A0A8T0G7R9_CERPU</name>
<evidence type="ECO:0000256" key="2">
    <source>
        <dbReference type="SAM" id="SignalP"/>
    </source>
</evidence>
<feature type="transmembrane region" description="Helical" evidence="1">
    <location>
        <begin position="75"/>
        <end position="101"/>
    </location>
</feature>
<protein>
    <submittedName>
        <fullName evidence="3">Uncharacterized protein</fullName>
    </submittedName>
</protein>
<evidence type="ECO:0000313" key="4">
    <source>
        <dbReference type="Proteomes" id="UP000822688"/>
    </source>
</evidence>
<keyword evidence="1" id="KW-0472">Membrane</keyword>
<dbReference type="Proteomes" id="UP000822688">
    <property type="component" value="Chromosome 12"/>
</dbReference>
<keyword evidence="1" id="KW-0812">Transmembrane</keyword>
<dbReference type="AlphaFoldDB" id="A0A8T0G7R9"/>
<evidence type="ECO:0000313" key="3">
    <source>
        <dbReference type="EMBL" id="KAG0555366.1"/>
    </source>
</evidence>
<feature type="signal peptide" evidence="2">
    <location>
        <begin position="1"/>
        <end position="23"/>
    </location>
</feature>
<feature type="chain" id="PRO_5035757289" evidence="2">
    <location>
        <begin position="24"/>
        <end position="102"/>
    </location>
</feature>
<reference evidence="3" key="1">
    <citation type="submission" date="2020-06" db="EMBL/GenBank/DDBJ databases">
        <title>WGS assembly of Ceratodon purpureus strain R40.</title>
        <authorList>
            <person name="Carey S.B."/>
            <person name="Jenkins J."/>
            <person name="Shu S."/>
            <person name="Lovell J.T."/>
            <person name="Sreedasyam A."/>
            <person name="Maumus F."/>
            <person name="Tiley G.P."/>
            <person name="Fernandez-Pozo N."/>
            <person name="Barry K."/>
            <person name="Chen C."/>
            <person name="Wang M."/>
            <person name="Lipzen A."/>
            <person name="Daum C."/>
            <person name="Saski C.A."/>
            <person name="Payton A.C."/>
            <person name="Mcbreen J.C."/>
            <person name="Conrad R.E."/>
            <person name="Kollar L.M."/>
            <person name="Olsson S."/>
            <person name="Huttunen S."/>
            <person name="Landis J.B."/>
            <person name="Wickett N.J."/>
            <person name="Johnson M.G."/>
            <person name="Rensing S.A."/>
            <person name="Grimwood J."/>
            <person name="Schmutz J."/>
            <person name="Mcdaniel S.F."/>
        </authorList>
    </citation>
    <scope>NUCLEOTIDE SEQUENCE</scope>
    <source>
        <strain evidence="3">R40</strain>
    </source>
</reference>
<accession>A0A8T0G7R9</accession>
<sequence length="102" mass="11809">MIHHHHAHHPSSLHCTALHCTTLLLPHRSLVVFSFTQIPSQFPITTTHHPPSTLHPPSHVTYHVMHSVPFPGCHFLTCVFFFKFQMGACFFYFLFLLSFLFV</sequence>